<proteinExistence type="predicted"/>
<organism evidence="2 3">
    <name type="scientific">Novosphingobium pituita</name>
    <dbReference type="NCBI Taxonomy" id="3056842"/>
    <lineage>
        <taxon>Bacteria</taxon>
        <taxon>Pseudomonadati</taxon>
        <taxon>Pseudomonadota</taxon>
        <taxon>Alphaproteobacteria</taxon>
        <taxon>Sphingomonadales</taxon>
        <taxon>Sphingomonadaceae</taxon>
        <taxon>Novosphingobium</taxon>
    </lineage>
</organism>
<protein>
    <submittedName>
        <fullName evidence="2">Glycosyltransferase family 4 protein</fullName>
    </submittedName>
</protein>
<feature type="domain" description="Glycosyltransferase subfamily 4-like N-terminal" evidence="1">
    <location>
        <begin position="71"/>
        <end position="191"/>
    </location>
</feature>
<keyword evidence="3" id="KW-1185">Reference proteome</keyword>
<dbReference type="InterPro" id="IPR028098">
    <property type="entry name" value="Glyco_trans_4-like_N"/>
</dbReference>
<dbReference type="Pfam" id="PF13692">
    <property type="entry name" value="Glyco_trans_1_4"/>
    <property type="match status" value="1"/>
</dbReference>
<dbReference type="RefSeq" id="WP_317974648.1">
    <property type="nucleotide sequence ID" value="NZ_BTFW01000001.1"/>
</dbReference>
<dbReference type="EMBL" id="BTFW01000001">
    <property type="protein sequence ID" value="GMM60914.1"/>
    <property type="molecule type" value="Genomic_DNA"/>
</dbReference>
<accession>A0ABQ6P925</accession>
<dbReference type="SUPFAM" id="SSF53756">
    <property type="entry name" value="UDP-Glycosyltransferase/glycogen phosphorylase"/>
    <property type="match status" value="1"/>
</dbReference>
<dbReference type="PANTHER" id="PTHR12526:SF630">
    <property type="entry name" value="GLYCOSYLTRANSFERASE"/>
    <property type="match status" value="1"/>
</dbReference>
<gene>
    <name evidence="2" type="ORF">NUTIK01_16910</name>
</gene>
<evidence type="ECO:0000313" key="3">
    <source>
        <dbReference type="Proteomes" id="UP001187221"/>
    </source>
</evidence>
<dbReference type="Pfam" id="PF13439">
    <property type="entry name" value="Glyco_transf_4"/>
    <property type="match status" value="1"/>
</dbReference>
<evidence type="ECO:0000259" key="1">
    <source>
        <dbReference type="Pfam" id="PF13439"/>
    </source>
</evidence>
<dbReference type="Proteomes" id="UP001187221">
    <property type="component" value="Unassembled WGS sequence"/>
</dbReference>
<evidence type="ECO:0000313" key="2">
    <source>
        <dbReference type="EMBL" id="GMM60914.1"/>
    </source>
</evidence>
<reference evidence="2 3" key="1">
    <citation type="submission" date="2023-06" db="EMBL/GenBank/DDBJ databases">
        <title>Draft genome sequence of Novosphingobium sp. strain IK01.</title>
        <authorList>
            <person name="Hatamoto M."/>
            <person name="Ikarashi T."/>
            <person name="Yamaguchi T."/>
        </authorList>
    </citation>
    <scope>NUCLEOTIDE SEQUENCE [LARGE SCALE GENOMIC DNA]</scope>
    <source>
        <strain evidence="2 3">IK01</strain>
    </source>
</reference>
<dbReference type="PANTHER" id="PTHR12526">
    <property type="entry name" value="GLYCOSYLTRANSFERASE"/>
    <property type="match status" value="1"/>
</dbReference>
<name>A0ABQ6P925_9SPHN</name>
<sequence>MTLPEAASAGTTRPPDALKVLHIAQMLPGGIISYIEELLPTQMAQFGAENIMALVATKDAELLSTMAPGTVHTFPKSGRSLRELYRFARRALAVVRAERPDIVHLHSTFAGLLRPVLMLLSGKSRPAIVYCAHGWAFNMRTECWRRYIYAMVERVLAHFCDHIICISAFEYRSALARGISPSHMTMIENAITSQPQSPGKAPFRASAGINLLFIGRFDKQKGFDIAEAAMAQLNDVPVTLHAVGGFVVNGTDIVQRQCKTLPNIVHYGWHDRRVVYDFIEQADALVIPSRWEGFGIAAIEAMRQGKPVIAADVDALPEIVIDGVTGIIVPPEDPDALAHAIRGLDRATLARLGRAARTHFLECFTSERLNREILDTYRMLRKG</sequence>
<comment type="caution">
    <text evidence="2">The sequence shown here is derived from an EMBL/GenBank/DDBJ whole genome shotgun (WGS) entry which is preliminary data.</text>
</comment>
<dbReference type="Gene3D" id="3.40.50.2000">
    <property type="entry name" value="Glycogen Phosphorylase B"/>
    <property type="match status" value="2"/>
</dbReference>